<evidence type="ECO:0000256" key="1">
    <source>
        <dbReference type="SAM" id="MobiDB-lite"/>
    </source>
</evidence>
<feature type="compositionally biased region" description="Basic residues" evidence="1">
    <location>
        <begin position="675"/>
        <end position="685"/>
    </location>
</feature>
<feature type="compositionally biased region" description="Basic residues" evidence="1">
    <location>
        <begin position="318"/>
        <end position="329"/>
    </location>
</feature>
<feature type="region of interest" description="Disordered" evidence="1">
    <location>
        <begin position="636"/>
        <end position="685"/>
    </location>
</feature>
<feature type="region of interest" description="Disordered" evidence="1">
    <location>
        <begin position="601"/>
        <end position="623"/>
    </location>
</feature>
<feature type="compositionally biased region" description="Basic and acidic residues" evidence="1">
    <location>
        <begin position="280"/>
        <end position="289"/>
    </location>
</feature>
<protein>
    <submittedName>
        <fullName evidence="2">Uncharacterized protein</fullName>
    </submittedName>
</protein>
<gene>
    <name evidence="2" type="ORF">PCOR1329_LOCUS12168</name>
</gene>
<feature type="compositionally biased region" description="Basic and acidic residues" evidence="1">
    <location>
        <begin position="59"/>
        <end position="70"/>
    </location>
</feature>
<comment type="caution">
    <text evidence="2">The sequence shown here is derived from an EMBL/GenBank/DDBJ whole genome shotgun (WGS) entry which is preliminary data.</text>
</comment>
<feature type="compositionally biased region" description="Basic and acidic residues" evidence="1">
    <location>
        <begin position="601"/>
        <end position="617"/>
    </location>
</feature>
<feature type="non-terminal residue" evidence="2">
    <location>
        <position position="1"/>
    </location>
</feature>
<reference evidence="2" key="1">
    <citation type="submission" date="2023-10" db="EMBL/GenBank/DDBJ databases">
        <authorList>
            <person name="Chen Y."/>
            <person name="Shah S."/>
            <person name="Dougan E. K."/>
            <person name="Thang M."/>
            <person name="Chan C."/>
        </authorList>
    </citation>
    <scope>NUCLEOTIDE SEQUENCE [LARGE SCALE GENOMIC DNA]</scope>
</reference>
<feature type="region of interest" description="Disordered" evidence="1">
    <location>
        <begin position="1"/>
        <end position="250"/>
    </location>
</feature>
<sequence length="685" mass="73280">PRRGAGRRAAAAGLRLAGGGGLARPDRPRRRGPRPRGSSGVGRPGRIGARGAWRRGVRRREAAAPAELRRRGQPGPAVAARGGRGARARARGLPAPPPGGRAGRASRAGPQRRVRHRGRPAEEHHHSSLPFLQRVRLLPLRRARHSRPAGRAGGRVRRRGPDLRRREGPGRPPGHVRAGRPIRRLEGGPRGQVRRLGGPGSGLHAGVWSGRGRPRGRAASCAPASDGPGSGSSAVAGRGQECLQPGGGPRRLLLRGQRLLLRGPDRAAAGGEHVLPGGAQEERDRHEGCGHQAGRPQALSRPPVWSQAAPPGAAGIRRPVRQPHWRGGQRHAAGERGGAPRPHQPRGRGRLGGRALWPLAGALSGRPVVDARGYHGAPEAAAEARGGQLRAGRGGRLQLQGGRGAAAGGLRRARALERVPVDPGHPQPGEVRLLLGVLRRHRARRPLLRGLARERRHGVRAPPPEQLGPLPAVHDRLRRRGRGLRGRAPGRRLGVPAHDRRVPGAVRPVRLLPERDRCALRDGQGERHGHGVGVLWQGPLRRAVRRRAPAAHLPCLVGVCGERAGRRSVHADGHPAARADPGRVLRLLGLDELQERHVLPDGERLRAHGGARRPDHRLGHRRPLDALLARGELLRRGLGPGRPLPHPPRQQRVRHRDHARRGPARAAGALGGRGPRGRGRRRGGA</sequence>
<dbReference type="Proteomes" id="UP001189429">
    <property type="component" value="Unassembled WGS sequence"/>
</dbReference>
<dbReference type="EMBL" id="CAUYUJ010003539">
    <property type="protein sequence ID" value="CAK0805717.1"/>
    <property type="molecule type" value="Genomic_DNA"/>
</dbReference>
<evidence type="ECO:0000313" key="3">
    <source>
        <dbReference type="Proteomes" id="UP001189429"/>
    </source>
</evidence>
<feature type="non-terminal residue" evidence="2">
    <location>
        <position position="685"/>
    </location>
</feature>
<keyword evidence="3" id="KW-1185">Reference proteome</keyword>
<name>A0ABN9QIW8_9DINO</name>
<evidence type="ECO:0000313" key="2">
    <source>
        <dbReference type="EMBL" id="CAK0805717.1"/>
    </source>
</evidence>
<feature type="compositionally biased region" description="Basic residues" evidence="1">
    <location>
        <begin position="139"/>
        <end position="158"/>
    </location>
</feature>
<accession>A0ABN9QIW8</accession>
<organism evidence="2 3">
    <name type="scientific">Prorocentrum cordatum</name>
    <dbReference type="NCBI Taxonomy" id="2364126"/>
    <lineage>
        <taxon>Eukaryota</taxon>
        <taxon>Sar</taxon>
        <taxon>Alveolata</taxon>
        <taxon>Dinophyceae</taxon>
        <taxon>Prorocentrales</taxon>
        <taxon>Prorocentraceae</taxon>
        <taxon>Prorocentrum</taxon>
    </lineage>
</organism>
<feature type="compositionally biased region" description="Basic residues" evidence="1">
    <location>
        <begin position="649"/>
        <end position="663"/>
    </location>
</feature>
<feature type="compositionally biased region" description="Basic and acidic residues" evidence="1">
    <location>
        <begin position="159"/>
        <end position="169"/>
    </location>
</feature>
<proteinExistence type="predicted"/>
<feature type="compositionally biased region" description="Low complexity" evidence="1">
    <location>
        <begin position="217"/>
        <end position="239"/>
    </location>
</feature>
<feature type="region of interest" description="Disordered" evidence="1">
    <location>
        <begin position="264"/>
        <end position="353"/>
    </location>
</feature>